<dbReference type="Pfam" id="PF07344">
    <property type="entry name" value="Amastin"/>
    <property type="match status" value="1"/>
</dbReference>
<name>A0A088RVP6_LEIPA</name>
<accession>A0A088RVP6</accession>
<reference evidence="2 3" key="1">
    <citation type="journal article" date="2015" name="Sci. Rep.">
        <title>The genome of Leishmania panamensis: insights into genomics of the L. (Viannia) subgenus.</title>
        <authorList>
            <person name="Llanes A."/>
            <person name="Restrepo C.M."/>
            <person name="Vecchio G.D."/>
            <person name="Anguizola F.J."/>
            <person name="Lleonart R."/>
        </authorList>
    </citation>
    <scope>NUCLEOTIDE SEQUENCE [LARGE SCALE GENOMIC DNA]</scope>
    <source>
        <strain evidence="2 3">MHOM/PA/94/PSC-1</strain>
    </source>
</reference>
<dbReference type="EMBL" id="CP009398">
    <property type="protein sequence ID" value="AIO00089.1"/>
    <property type="molecule type" value="Genomic_DNA"/>
</dbReference>
<evidence type="ECO:0000313" key="3">
    <source>
        <dbReference type="Proteomes" id="UP000063063"/>
    </source>
</evidence>
<sequence>MECGVGVLFYAIFQFIAFMFLLSGSLVDMFHVNEYFSANSDYCLTYWGLKERCTDMTNVKSLDQFFKHCSFARDHFHTARVLAVVSIVVFGLASLLGFMTMCCYNSLGWGCLLLNIVGIVTSAFSWAPMVVLSRYNNLTFCTELPVTFAFGSGFALVIVAWLLDIINIFFLLFPCQSNGSNKNLYVT</sequence>
<feature type="transmembrane region" description="Helical" evidence="1">
    <location>
        <begin position="107"/>
        <end position="127"/>
    </location>
</feature>
<dbReference type="VEuPathDB" id="TriTrypDB:LPAL13_080010300"/>
<feature type="transmembrane region" description="Helical" evidence="1">
    <location>
        <begin position="81"/>
        <end position="100"/>
    </location>
</feature>
<protein>
    <submittedName>
        <fullName evidence="2">Amastin-like protein, putative</fullName>
    </submittedName>
</protein>
<keyword evidence="1" id="KW-0472">Membrane</keyword>
<feature type="transmembrane region" description="Helical" evidence="1">
    <location>
        <begin position="7"/>
        <end position="27"/>
    </location>
</feature>
<proteinExistence type="predicted"/>
<keyword evidence="1" id="KW-1133">Transmembrane helix</keyword>
<dbReference type="PANTHER" id="PTHR33297:SF4">
    <property type="entry name" value="AMASTIN"/>
    <property type="match status" value="1"/>
</dbReference>
<evidence type="ECO:0000313" key="2">
    <source>
        <dbReference type="EMBL" id="AIO00089.1"/>
    </source>
</evidence>
<dbReference type="PANTHER" id="PTHR33297">
    <property type="entry name" value="AMASTIN-LIKE SURFACE PROTEIN-LIKE PROTEIN-RELATED"/>
    <property type="match status" value="1"/>
</dbReference>
<dbReference type="GeneID" id="22576903"/>
<dbReference type="InterPro" id="IPR009944">
    <property type="entry name" value="Amastin"/>
</dbReference>
<evidence type="ECO:0000256" key="1">
    <source>
        <dbReference type="SAM" id="Phobius"/>
    </source>
</evidence>
<dbReference type="VEuPathDB" id="TriTrypDB:LPMP_291390"/>
<dbReference type="AlphaFoldDB" id="A0A088RVP6"/>
<keyword evidence="1" id="KW-0812">Transmembrane</keyword>
<dbReference type="Proteomes" id="UP000063063">
    <property type="component" value="Chromosome 29"/>
</dbReference>
<feature type="transmembrane region" description="Helical" evidence="1">
    <location>
        <begin position="147"/>
        <end position="173"/>
    </location>
</feature>
<dbReference type="Gene3D" id="1.20.140.150">
    <property type="match status" value="1"/>
</dbReference>
<dbReference type="RefSeq" id="XP_010700746.1">
    <property type="nucleotide sequence ID" value="XM_010702444.1"/>
</dbReference>
<organism evidence="2 3">
    <name type="scientific">Leishmania panamensis</name>
    <dbReference type="NCBI Taxonomy" id="5679"/>
    <lineage>
        <taxon>Eukaryota</taxon>
        <taxon>Discoba</taxon>
        <taxon>Euglenozoa</taxon>
        <taxon>Kinetoplastea</taxon>
        <taxon>Metakinetoplastina</taxon>
        <taxon>Trypanosomatida</taxon>
        <taxon>Trypanosomatidae</taxon>
        <taxon>Leishmaniinae</taxon>
        <taxon>Leishmania</taxon>
        <taxon>Leishmania guyanensis species complex</taxon>
    </lineage>
</organism>
<gene>
    <name evidence="2" type="ORF">LPMP_291390</name>
</gene>
<dbReference type="KEGG" id="lpan:LPMP_291390"/>
<keyword evidence="3" id="KW-1185">Reference proteome</keyword>